<protein>
    <submittedName>
        <fullName evidence="2">Uncharacterized protein</fullName>
    </submittedName>
</protein>
<accession>A0ABP1RDG8</accession>
<keyword evidence="3" id="KW-1185">Reference proteome</keyword>
<comment type="caution">
    <text evidence="2">The sequence shown here is derived from an EMBL/GenBank/DDBJ whole genome shotgun (WGS) entry which is preliminary data.</text>
</comment>
<feature type="chain" id="PRO_5045706380" evidence="1">
    <location>
        <begin position="25"/>
        <end position="192"/>
    </location>
</feature>
<reference evidence="2 3" key="1">
    <citation type="submission" date="2024-08" db="EMBL/GenBank/DDBJ databases">
        <authorList>
            <person name="Cucini C."/>
            <person name="Frati F."/>
        </authorList>
    </citation>
    <scope>NUCLEOTIDE SEQUENCE [LARGE SCALE GENOMIC DNA]</scope>
</reference>
<evidence type="ECO:0000313" key="3">
    <source>
        <dbReference type="Proteomes" id="UP001642540"/>
    </source>
</evidence>
<proteinExistence type="predicted"/>
<feature type="signal peptide" evidence="1">
    <location>
        <begin position="1"/>
        <end position="24"/>
    </location>
</feature>
<dbReference type="Proteomes" id="UP001642540">
    <property type="component" value="Unassembled WGS sequence"/>
</dbReference>
<sequence>MQTKVIVLGAVLAILATIIVPSEGYVPAVSVILPLEYALFKLKAAAIAGLLYLTGGHAGLNFDIGAGPGYGWGRKRRDVSAVEEVKEAIVEVKDTSVDDIMAYDQLGCGMRLVCELAAAPSVELQDDEKLLLQLFGQGSAKDKSSKAGKFSYVYAENLGSKGDVQACTKTYPACPYASNQIMAAIRGAKEVV</sequence>
<organism evidence="2 3">
    <name type="scientific">Orchesella dallaii</name>
    <dbReference type="NCBI Taxonomy" id="48710"/>
    <lineage>
        <taxon>Eukaryota</taxon>
        <taxon>Metazoa</taxon>
        <taxon>Ecdysozoa</taxon>
        <taxon>Arthropoda</taxon>
        <taxon>Hexapoda</taxon>
        <taxon>Collembola</taxon>
        <taxon>Entomobryomorpha</taxon>
        <taxon>Entomobryoidea</taxon>
        <taxon>Orchesellidae</taxon>
        <taxon>Orchesellinae</taxon>
        <taxon>Orchesella</taxon>
    </lineage>
</organism>
<evidence type="ECO:0000256" key="1">
    <source>
        <dbReference type="SAM" id="SignalP"/>
    </source>
</evidence>
<gene>
    <name evidence="2" type="ORF">ODALV1_LOCUS20006</name>
</gene>
<evidence type="ECO:0000313" key="2">
    <source>
        <dbReference type="EMBL" id="CAL8122905.1"/>
    </source>
</evidence>
<keyword evidence="1" id="KW-0732">Signal</keyword>
<name>A0ABP1RDG8_9HEXA</name>
<dbReference type="EMBL" id="CAXLJM020000068">
    <property type="protein sequence ID" value="CAL8122905.1"/>
    <property type="molecule type" value="Genomic_DNA"/>
</dbReference>